<organism evidence="2 3">
    <name type="scientific">Curtobacterium herbarum</name>
    <dbReference type="NCBI Taxonomy" id="150122"/>
    <lineage>
        <taxon>Bacteria</taxon>
        <taxon>Bacillati</taxon>
        <taxon>Actinomycetota</taxon>
        <taxon>Actinomycetes</taxon>
        <taxon>Micrococcales</taxon>
        <taxon>Microbacteriaceae</taxon>
        <taxon>Curtobacterium</taxon>
    </lineage>
</organism>
<name>A0ABP4K2J1_9MICO</name>
<evidence type="ECO:0000313" key="2">
    <source>
        <dbReference type="EMBL" id="GAA1492085.1"/>
    </source>
</evidence>
<reference evidence="3" key="1">
    <citation type="journal article" date="2019" name="Int. J. Syst. Evol. Microbiol.">
        <title>The Global Catalogue of Microorganisms (GCM) 10K type strain sequencing project: providing services to taxonomists for standard genome sequencing and annotation.</title>
        <authorList>
            <consortium name="The Broad Institute Genomics Platform"/>
            <consortium name="The Broad Institute Genome Sequencing Center for Infectious Disease"/>
            <person name="Wu L."/>
            <person name="Ma J."/>
        </authorList>
    </citation>
    <scope>NUCLEOTIDE SEQUENCE [LARGE SCALE GENOMIC DNA]</scope>
    <source>
        <strain evidence="3">JCM 12140</strain>
    </source>
</reference>
<evidence type="ECO:0000313" key="3">
    <source>
        <dbReference type="Proteomes" id="UP001501742"/>
    </source>
</evidence>
<comment type="caution">
    <text evidence="2">The sequence shown here is derived from an EMBL/GenBank/DDBJ whole genome shotgun (WGS) entry which is preliminary data.</text>
</comment>
<proteinExistence type="predicted"/>
<keyword evidence="3" id="KW-1185">Reference proteome</keyword>
<evidence type="ECO:0000256" key="1">
    <source>
        <dbReference type="SAM" id="MobiDB-lite"/>
    </source>
</evidence>
<protein>
    <submittedName>
        <fullName evidence="2">Uncharacterized protein</fullName>
    </submittedName>
</protein>
<gene>
    <name evidence="2" type="ORF">GCM10009627_04310</name>
</gene>
<dbReference type="Proteomes" id="UP001501742">
    <property type="component" value="Unassembled WGS sequence"/>
</dbReference>
<dbReference type="EMBL" id="BAAAJX010000002">
    <property type="protein sequence ID" value="GAA1492085.1"/>
    <property type="molecule type" value="Genomic_DNA"/>
</dbReference>
<feature type="region of interest" description="Disordered" evidence="1">
    <location>
        <begin position="127"/>
        <end position="150"/>
    </location>
</feature>
<accession>A0ABP4K2J1</accession>
<sequence length="150" mass="15924">MDEASAHGQLSTARASCPILYCVPHPGAYRRHEGGRHVKFIHYDSTDILTGDLIADAIADYAAVLGANIRTDTIAVPTVGEDGAVQRTTMLIGPASEIVVREAPDDELEPEDAAFIRRLRDAAATCGGQQPVDADGRPRFVGAAEGDQAR</sequence>